<keyword evidence="2" id="KW-1185">Reference proteome</keyword>
<dbReference type="OrthoDB" id="8048783at2759"/>
<dbReference type="AlphaFoldDB" id="A0A0N7L495"/>
<reference evidence="2" key="1">
    <citation type="submission" date="2014-09" db="EMBL/GenBank/DDBJ databases">
        <authorList>
            <person name="Sharma Rahul"/>
            <person name="Thines Marco"/>
        </authorList>
    </citation>
    <scope>NUCLEOTIDE SEQUENCE [LARGE SCALE GENOMIC DNA]</scope>
</reference>
<organism evidence="1 2">
    <name type="scientific">Plasmopara halstedii</name>
    <name type="common">Downy mildew of sunflower</name>
    <dbReference type="NCBI Taxonomy" id="4781"/>
    <lineage>
        <taxon>Eukaryota</taxon>
        <taxon>Sar</taxon>
        <taxon>Stramenopiles</taxon>
        <taxon>Oomycota</taxon>
        <taxon>Peronosporomycetes</taxon>
        <taxon>Peronosporales</taxon>
        <taxon>Peronosporaceae</taxon>
        <taxon>Plasmopara</taxon>
    </lineage>
</organism>
<evidence type="ECO:0000313" key="2">
    <source>
        <dbReference type="Proteomes" id="UP000054928"/>
    </source>
</evidence>
<accession>A0A0N7L495</accession>
<sequence>MGKFTPSRTYIEPYFPTRDIDSNIVEYNPKRLHLFDGYESSRFVLEIFRTYAEAMASPDAQDSLKFPTLRSIRRPHGARNYDRK</sequence>
<dbReference type="EMBL" id="CCYD01000297">
    <property type="protein sequence ID" value="CEG38051.1"/>
    <property type="molecule type" value="Genomic_DNA"/>
</dbReference>
<dbReference type="Proteomes" id="UP000054928">
    <property type="component" value="Unassembled WGS sequence"/>
</dbReference>
<proteinExistence type="predicted"/>
<evidence type="ECO:0000313" key="1">
    <source>
        <dbReference type="EMBL" id="CEG38051.1"/>
    </source>
</evidence>
<dbReference type="RefSeq" id="XP_024574420.1">
    <property type="nucleotide sequence ID" value="XM_024723444.1"/>
</dbReference>
<name>A0A0N7L495_PLAHL</name>
<dbReference type="GeneID" id="36401557"/>
<protein>
    <submittedName>
        <fullName evidence="1">Uncharacterized protein</fullName>
    </submittedName>
</protein>